<name>A0A0B1RYG0_OESDE</name>
<dbReference type="CDD" id="cd03784">
    <property type="entry name" value="GT1_Gtf-like"/>
    <property type="match status" value="1"/>
</dbReference>
<accession>A0A0B1RYG0</accession>
<dbReference type="EC" id="2.4.1.17" evidence="7"/>
<comment type="subcellular location">
    <subcellularLocation>
        <location evidence="7">Membrane</location>
        <topology evidence="7">Single-pass membrane protein</topology>
    </subcellularLocation>
</comment>
<dbReference type="Pfam" id="PF00201">
    <property type="entry name" value="UDPGT"/>
    <property type="match status" value="1"/>
</dbReference>
<comment type="catalytic activity">
    <reaction evidence="5 7">
        <text>glucuronate acceptor + UDP-alpha-D-glucuronate = acceptor beta-D-glucuronoside + UDP + H(+)</text>
        <dbReference type="Rhea" id="RHEA:21032"/>
        <dbReference type="ChEBI" id="CHEBI:15378"/>
        <dbReference type="ChEBI" id="CHEBI:58052"/>
        <dbReference type="ChEBI" id="CHEBI:58223"/>
        <dbReference type="ChEBI" id="CHEBI:132367"/>
        <dbReference type="ChEBI" id="CHEBI:132368"/>
        <dbReference type="EC" id="2.4.1.17"/>
    </reaction>
</comment>
<reference evidence="8 9" key="1">
    <citation type="submission" date="2014-03" db="EMBL/GenBank/DDBJ databases">
        <title>Draft genome of the hookworm Oesophagostomum dentatum.</title>
        <authorList>
            <person name="Mitreva M."/>
        </authorList>
    </citation>
    <scope>NUCLEOTIDE SEQUENCE [LARGE SCALE GENOMIC DNA]</scope>
    <source>
        <strain evidence="8 9">OD-Hann</strain>
    </source>
</reference>
<keyword evidence="9" id="KW-1185">Reference proteome</keyword>
<evidence type="ECO:0000256" key="2">
    <source>
        <dbReference type="ARBA" id="ARBA00022676"/>
    </source>
</evidence>
<evidence type="ECO:0000256" key="5">
    <source>
        <dbReference type="ARBA" id="ARBA00047475"/>
    </source>
</evidence>
<dbReference type="EMBL" id="KN610490">
    <property type="protein sequence ID" value="KHJ77714.1"/>
    <property type="molecule type" value="Genomic_DNA"/>
</dbReference>
<proteinExistence type="inferred from homology"/>
<keyword evidence="4" id="KW-0732">Signal</keyword>
<keyword evidence="2 6" id="KW-0328">Glycosyltransferase</keyword>
<sequence length="105" mass="11543">MLSKNVHLMNWLPQMDLLYHPKTKAFITHAGYNSVQEAIHAGVPMICLALFGDQPKNAKVTEKLGISVNLKKTAISEEAVVAALQEVLDNERGSTQRENASLIMA</sequence>
<evidence type="ECO:0000313" key="9">
    <source>
        <dbReference type="Proteomes" id="UP000053660"/>
    </source>
</evidence>
<dbReference type="SUPFAM" id="SSF53756">
    <property type="entry name" value="UDP-Glycosyltransferase/glycogen phosphorylase"/>
    <property type="match status" value="1"/>
</dbReference>
<dbReference type="InterPro" id="IPR002213">
    <property type="entry name" value="UDP_glucos_trans"/>
</dbReference>
<dbReference type="Proteomes" id="UP000053660">
    <property type="component" value="Unassembled WGS sequence"/>
</dbReference>
<protein>
    <recommendedName>
        <fullName evidence="7">UDP-glucuronosyltransferase</fullName>
        <ecNumber evidence="7">2.4.1.17</ecNumber>
    </recommendedName>
</protein>
<dbReference type="Gene3D" id="3.40.50.2000">
    <property type="entry name" value="Glycogen Phosphorylase B"/>
    <property type="match status" value="1"/>
</dbReference>
<gene>
    <name evidence="8" type="ORF">OESDEN_22666</name>
</gene>
<dbReference type="PROSITE" id="PS00375">
    <property type="entry name" value="UDPGT"/>
    <property type="match status" value="1"/>
</dbReference>
<dbReference type="PANTHER" id="PTHR48043">
    <property type="entry name" value="EG:EG0003.4 PROTEIN-RELATED"/>
    <property type="match status" value="1"/>
</dbReference>
<organism evidence="8 9">
    <name type="scientific">Oesophagostomum dentatum</name>
    <name type="common">Nodular worm</name>
    <dbReference type="NCBI Taxonomy" id="61180"/>
    <lineage>
        <taxon>Eukaryota</taxon>
        <taxon>Metazoa</taxon>
        <taxon>Ecdysozoa</taxon>
        <taxon>Nematoda</taxon>
        <taxon>Chromadorea</taxon>
        <taxon>Rhabditida</taxon>
        <taxon>Rhabditina</taxon>
        <taxon>Rhabditomorpha</taxon>
        <taxon>Strongyloidea</taxon>
        <taxon>Strongylidae</taxon>
        <taxon>Oesophagostomum</taxon>
    </lineage>
</organism>
<dbReference type="AlphaFoldDB" id="A0A0B1RYG0"/>
<dbReference type="InterPro" id="IPR050271">
    <property type="entry name" value="UDP-glycosyltransferase"/>
</dbReference>
<evidence type="ECO:0000313" key="8">
    <source>
        <dbReference type="EMBL" id="KHJ77714.1"/>
    </source>
</evidence>
<dbReference type="PANTHER" id="PTHR48043:SF145">
    <property type="entry name" value="FI06409P-RELATED"/>
    <property type="match status" value="1"/>
</dbReference>
<dbReference type="InterPro" id="IPR035595">
    <property type="entry name" value="UDP_glycos_trans_CS"/>
</dbReference>
<evidence type="ECO:0000256" key="7">
    <source>
        <dbReference type="RuleBase" id="RU362059"/>
    </source>
</evidence>
<evidence type="ECO:0000256" key="1">
    <source>
        <dbReference type="ARBA" id="ARBA00009995"/>
    </source>
</evidence>
<dbReference type="GO" id="GO:0016020">
    <property type="term" value="C:membrane"/>
    <property type="evidence" value="ECO:0007669"/>
    <property type="project" value="UniProtKB-SubCell"/>
</dbReference>
<evidence type="ECO:0000256" key="4">
    <source>
        <dbReference type="ARBA" id="ARBA00022729"/>
    </source>
</evidence>
<dbReference type="GO" id="GO:0015020">
    <property type="term" value="F:glucuronosyltransferase activity"/>
    <property type="evidence" value="ECO:0007669"/>
    <property type="project" value="UniProtKB-EC"/>
</dbReference>
<evidence type="ECO:0000256" key="6">
    <source>
        <dbReference type="RuleBase" id="RU003718"/>
    </source>
</evidence>
<dbReference type="OrthoDB" id="5850613at2759"/>
<comment type="similarity">
    <text evidence="1 6">Belongs to the UDP-glycosyltransferase family.</text>
</comment>
<keyword evidence="3 6" id="KW-0808">Transferase</keyword>
<evidence type="ECO:0000256" key="3">
    <source>
        <dbReference type="ARBA" id="ARBA00022679"/>
    </source>
</evidence>